<dbReference type="InterPro" id="IPR007055">
    <property type="entry name" value="BON_dom"/>
</dbReference>
<dbReference type="Pfam" id="PF04972">
    <property type="entry name" value="BON"/>
    <property type="match status" value="1"/>
</dbReference>
<dbReference type="InterPro" id="IPR051257">
    <property type="entry name" value="Diverse_CBS-Domain"/>
</dbReference>
<feature type="domain" description="BON" evidence="3">
    <location>
        <begin position="158"/>
        <end position="227"/>
    </location>
</feature>
<evidence type="ECO:0000313" key="6">
    <source>
        <dbReference type="Proteomes" id="UP000674234"/>
    </source>
</evidence>
<dbReference type="InterPro" id="IPR017080">
    <property type="entry name" value="UCP036990_CBS_BON"/>
</dbReference>
<keyword evidence="1 2" id="KW-0129">CBS domain</keyword>
<dbReference type="Gene3D" id="3.10.580.10">
    <property type="entry name" value="CBS-domain"/>
    <property type="match status" value="1"/>
</dbReference>
<dbReference type="CDD" id="cd04586">
    <property type="entry name" value="CBS_pair_BON_assoc"/>
    <property type="match status" value="1"/>
</dbReference>
<evidence type="ECO:0000259" key="3">
    <source>
        <dbReference type="PROSITE" id="PS50914"/>
    </source>
</evidence>
<feature type="domain" description="CBS" evidence="4">
    <location>
        <begin position="105"/>
        <end position="162"/>
    </location>
</feature>
<evidence type="ECO:0000259" key="4">
    <source>
        <dbReference type="PROSITE" id="PS51371"/>
    </source>
</evidence>
<proteinExistence type="predicted"/>
<organism evidence="5 6">
    <name type="scientific">Microbispora oryzae</name>
    <dbReference type="NCBI Taxonomy" id="2806554"/>
    <lineage>
        <taxon>Bacteria</taxon>
        <taxon>Bacillati</taxon>
        <taxon>Actinomycetota</taxon>
        <taxon>Actinomycetes</taxon>
        <taxon>Streptosporangiales</taxon>
        <taxon>Streptosporangiaceae</taxon>
        <taxon>Microbispora</taxon>
    </lineage>
</organism>
<name>A0A941AIL2_9ACTN</name>
<dbReference type="PANTHER" id="PTHR43080:SF29">
    <property type="entry name" value="OS02G0818000 PROTEIN"/>
    <property type="match status" value="1"/>
</dbReference>
<dbReference type="PROSITE" id="PS51371">
    <property type="entry name" value="CBS"/>
    <property type="match status" value="2"/>
</dbReference>
<dbReference type="Proteomes" id="UP000674234">
    <property type="component" value="Unassembled WGS sequence"/>
</dbReference>
<dbReference type="PANTHER" id="PTHR43080">
    <property type="entry name" value="CBS DOMAIN-CONTAINING PROTEIN CBSX3, MITOCHONDRIAL"/>
    <property type="match status" value="1"/>
</dbReference>
<evidence type="ECO:0000256" key="2">
    <source>
        <dbReference type="PROSITE-ProRule" id="PRU00703"/>
    </source>
</evidence>
<dbReference type="Pfam" id="PF00571">
    <property type="entry name" value="CBS"/>
    <property type="match status" value="2"/>
</dbReference>
<dbReference type="SUPFAM" id="SSF54631">
    <property type="entry name" value="CBS-domain pair"/>
    <property type="match status" value="1"/>
</dbReference>
<evidence type="ECO:0000256" key="1">
    <source>
        <dbReference type="ARBA" id="ARBA00023122"/>
    </source>
</evidence>
<dbReference type="PROSITE" id="PS50914">
    <property type="entry name" value="BON"/>
    <property type="match status" value="1"/>
</dbReference>
<sequence>MRVKVQDVMTREVASVNGSTPFRDVAEVLITHGVSAVPVVDGENHVIGVVSEADLLRKEEFREQFRREGYRPPLRARLRAMLGAGPGRHGDPSARAGGGTAAEVMTRPAVTVRPQTTTVAAARLMDARGVKRLPVVDDEGRLRGIVSRRDLLKVFVRGDADIAGEIREEVLDGILWEETGGVRVSVSGGVVTLTGRTRHRSEAEIVARMAERVNGVVDVVNRLEWTVDDSPVWSGG</sequence>
<accession>A0A941AIL2</accession>
<protein>
    <submittedName>
        <fullName evidence="5">CBS domain-containing protein</fullName>
    </submittedName>
</protein>
<dbReference type="PIRSF" id="PIRSF036990">
    <property type="entry name" value="UCP036990_CBS_BON"/>
    <property type="match status" value="1"/>
</dbReference>
<dbReference type="Gene3D" id="3.30.1340.30">
    <property type="match status" value="1"/>
</dbReference>
<dbReference type="InterPro" id="IPR000644">
    <property type="entry name" value="CBS_dom"/>
</dbReference>
<feature type="domain" description="CBS" evidence="4">
    <location>
        <begin position="9"/>
        <end position="68"/>
    </location>
</feature>
<dbReference type="EMBL" id="JAFCNB010000004">
    <property type="protein sequence ID" value="MBP2703992.1"/>
    <property type="molecule type" value="Genomic_DNA"/>
</dbReference>
<gene>
    <name evidence="5" type="ORF">JOL79_09250</name>
</gene>
<dbReference type="AlphaFoldDB" id="A0A941AIL2"/>
<evidence type="ECO:0000313" key="5">
    <source>
        <dbReference type="EMBL" id="MBP2703992.1"/>
    </source>
</evidence>
<comment type="caution">
    <text evidence="5">The sequence shown here is derived from an EMBL/GenBank/DDBJ whole genome shotgun (WGS) entry which is preliminary data.</text>
</comment>
<dbReference type="RefSeq" id="WP_210155306.1">
    <property type="nucleotide sequence ID" value="NZ_JAFCNB010000004.1"/>
</dbReference>
<dbReference type="InterPro" id="IPR046342">
    <property type="entry name" value="CBS_dom_sf"/>
</dbReference>
<reference evidence="5" key="1">
    <citation type="submission" date="2021-02" db="EMBL/GenBank/DDBJ databases">
        <title>Draft genome sequence of Microbispora sp. RL4-1S isolated from rice leaves in Thailand.</title>
        <authorList>
            <person name="Muangham S."/>
            <person name="Duangmal K."/>
        </authorList>
    </citation>
    <scope>NUCLEOTIDE SEQUENCE</scope>
    <source>
        <strain evidence="5">RL4-1S</strain>
    </source>
</reference>
<keyword evidence="6" id="KW-1185">Reference proteome</keyword>
<dbReference type="SMART" id="SM00116">
    <property type="entry name" value="CBS"/>
    <property type="match status" value="2"/>
</dbReference>